<accession>A0AAV7ML67</accession>
<dbReference type="Proteomes" id="UP001066276">
    <property type="component" value="Chromosome 9"/>
</dbReference>
<dbReference type="EMBL" id="JANPWB010000013">
    <property type="protein sequence ID" value="KAJ1104520.1"/>
    <property type="molecule type" value="Genomic_DNA"/>
</dbReference>
<comment type="caution">
    <text evidence="2">The sequence shown here is derived from an EMBL/GenBank/DDBJ whole genome shotgun (WGS) entry which is preliminary data.</text>
</comment>
<dbReference type="AlphaFoldDB" id="A0AAV7ML67"/>
<evidence type="ECO:0000256" key="1">
    <source>
        <dbReference type="SAM" id="MobiDB-lite"/>
    </source>
</evidence>
<name>A0AAV7ML67_PLEWA</name>
<evidence type="ECO:0000313" key="3">
    <source>
        <dbReference type="Proteomes" id="UP001066276"/>
    </source>
</evidence>
<protein>
    <submittedName>
        <fullName evidence="2">Uncharacterized protein</fullName>
    </submittedName>
</protein>
<sequence>MGADDFAEILVQEFHANLDLSDLILDCCLGRVDSLHDRGAVTSGLVGTCGPSGAPWSCGGARRGAEPDQATGRARGARGRRWLPGWASGPCKAERGADNRIQVQLRRWQGAVRRVELGCIHRAAEVTGRGRVGGT</sequence>
<organism evidence="2 3">
    <name type="scientific">Pleurodeles waltl</name>
    <name type="common">Iberian ribbed newt</name>
    <dbReference type="NCBI Taxonomy" id="8319"/>
    <lineage>
        <taxon>Eukaryota</taxon>
        <taxon>Metazoa</taxon>
        <taxon>Chordata</taxon>
        <taxon>Craniata</taxon>
        <taxon>Vertebrata</taxon>
        <taxon>Euteleostomi</taxon>
        <taxon>Amphibia</taxon>
        <taxon>Batrachia</taxon>
        <taxon>Caudata</taxon>
        <taxon>Salamandroidea</taxon>
        <taxon>Salamandridae</taxon>
        <taxon>Pleurodelinae</taxon>
        <taxon>Pleurodeles</taxon>
    </lineage>
</organism>
<evidence type="ECO:0000313" key="2">
    <source>
        <dbReference type="EMBL" id="KAJ1104520.1"/>
    </source>
</evidence>
<reference evidence="2" key="1">
    <citation type="journal article" date="2022" name="bioRxiv">
        <title>Sequencing and chromosome-scale assembly of the giantPleurodeles waltlgenome.</title>
        <authorList>
            <person name="Brown T."/>
            <person name="Elewa A."/>
            <person name="Iarovenko S."/>
            <person name="Subramanian E."/>
            <person name="Araus A.J."/>
            <person name="Petzold A."/>
            <person name="Susuki M."/>
            <person name="Suzuki K.-i.T."/>
            <person name="Hayashi T."/>
            <person name="Toyoda A."/>
            <person name="Oliveira C."/>
            <person name="Osipova E."/>
            <person name="Leigh N.D."/>
            <person name="Simon A."/>
            <person name="Yun M.H."/>
        </authorList>
    </citation>
    <scope>NUCLEOTIDE SEQUENCE</scope>
    <source>
        <strain evidence="2">20211129_DDA</strain>
        <tissue evidence="2">Liver</tissue>
    </source>
</reference>
<gene>
    <name evidence="2" type="ORF">NDU88_001931</name>
</gene>
<keyword evidence="3" id="KW-1185">Reference proteome</keyword>
<feature type="region of interest" description="Disordered" evidence="1">
    <location>
        <begin position="57"/>
        <end position="78"/>
    </location>
</feature>
<proteinExistence type="predicted"/>